<feature type="compositionally biased region" description="Polar residues" evidence="1">
    <location>
        <begin position="78"/>
        <end position="92"/>
    </location>
</feature>
<dbReference type="Proteomes" id="UP001460270">
    <property type="component" value="Unassembled WGS sequence"/>
</dbReference>
<feature type="region of interest" description="Disordered" evidence="1">
    <location>
        <begin position="51"/>
        <end position="92"/>
    </location>
</feature>
<dbReference type="EMBL" id="JBBPFD010000003">
    <property type="protein sequence ID" value="KAK7933585.1"/>
    <property type="molecule type" value="Genomic_DNA"/>
</dbReference>
<keyword evidence="3" id="KW-1185">Reference proteome</keyword>
<evidence type="ECO:0000313" key="2">
    <source>
        <dbReference type="EMBL" id="KAK7933585.1"/>
    </source>
</evidence>
<comment type="caution">
    <text evidence="2">The sequence shown here is derived from an EMBL/GenBank/DDBJ whole genome shotgun (WGS) entry which is preliminary data.</text>
</comment>
<dbReference type="AlphaFoldDB" id="A0AAW0PUZ6"/>
<gene>
    <name evidence="2" type="ORF">WMY93_004481</name>
</gene>
<evidence type="ECO:0000256" key="1">
    <source>
        <dbReference type="SAM" id="MobiDB-lite"/>
    </source>
</evidence>
<proteinExistence type="predicted"/>
<protein>
    <recommendedName>
        <fullName evidence="4">Secreted protein</fullName>
    </recommendedName>
</protein>
<reference evidence="3" key="1">
    <citation type="submission" date="2024-04" db="EMBL/GenBank/DDBJ databases">
        <title>Salinicola lusitanus LLJ914,a marine bacterium isolated from the Okinawa Trough.</title>
        <authorList>
            <person name="Li J."/>
        </authorList>
    </citation>
    <scope>NUCLEOTIDE SEQUENCE [LARGE SCALE GENOMIC DNA]</scope>
</reference>
<evidence type="ECO:0000313" key="3">
    <source>
        <dbReference type="Proteomes" id="UP001460270"/>
    </source>
</evidence>
<feature type="compositionally biased region" description="Basic residues" evidence="1">
    <location>
        <begin position="67"/>
        <end position="77"/>
    </location>
</feature>
<evidence type="ECO:0008006" key="4">
    <source>
        <dbReference type="Google" id="ProtNLM"/>
    </source>
</evidence>
<organism evidence="2 3">
    <name type="scientific">Mugilogobius chulae</name>
    <name type="common">yellowstripe goby</name>
    <dbReference type="NCBI Taxonomy" id="88201"/>
    <lineage>
        <taxon>Eukaryota</taxon>
        <taxon>Metazoa</taxon>
        <taxon>Chordata</taxon>
        <taxon>Craniata</taxon>
        <taxon>Vertebrata</taxon>
        <taxon>Euteleostomi</taxon>
        <taxon>Actinopterygii</taxon>
        <taxon>Neopterygii</taxon>
        <taxon>Teleostei</taxon>
        <taxon>Neoteleostei</taxon>
        <taxon>Acanthomorphata</taxon>
        <taxon>Gobiaria</taxon>
        <taxon>Gobiiformes</taxon>
        <taxon>Gobioidei</taxon>
        <taxon>Gobiidae</taxon>
        <taxon>Gobionellinae</taxon>
        <taxon>Mugilogobius</taxon>
    </lineage>
</organism>
<name>A0AAW0PUZ6_9GOBI</name>
<accession>A0AAW0PUZ6</accession>
<sequence length="92" mass="9917">MGPVQQESIPSGQENPCLWACVLVLRPLASVLLQLQGTTCAQGDRSVCDSALAPSHRHSDTESPQRPSKRTGARRPTSRNVFISQSPMFGDA</sequence>